<dbReference type="AlphaFoldDB" id="A0A560CQN3"/>
<dbReference type="Proteomes" id="UP000318529">
    <property type="component" value="Unassembled WGS sequence"/>
</dbReference>
<evidence type="ECO:0000313" key="6">
    <source>
        <dbReference type="Proteomes" id="UP000318529"/>
    </source>
</evidence>
<reference evidence="5 6" key="1">
    <citation type="submission" date="2019-06" db="EMBL/GenBank/DDBJ databases">
        <title>Genomic Encyclopedia of Type Strains, Phase IV (KMG-V): Genome sequencing to study the core and pangenomes of soil and plant-associated prokaryotes.</title>
        <authorList>
            <person name="Whitman W."/>
        </authorList>
    </citation>
    <scope>NUCLEOTIDE SEQUENCE [LARGE SCALE GENOMIC DNA]</scope>
    <source>
        <strain evidence="5 6">BR 11650</strain>
    </source>
</reference>
<dbReference type="SUPFAM" id="SSF46689">
    <property type="entry name" value="Homeodomain-like"/>
    <property type="match status" value="1"/>
</dbReference>
<accession>A0A560CQN3</accession>
<dbReference type="PROSITE" id="PS50977">
    <property type="entry name" value="HTH_TETR_2"/>
    <property type="match status" value="1"/>
</dbReference>
<protein>
    <submittedName>
        <fullName evidence="5">TetR family transcriptional regulator</fullName>
    </submittedName>
</protein>
<evidence type="ECO:0000256" key="2">
    <source>
        <dbReference type="PROSITE-ProRule" id="PRU00335"/>
    </source>
</evidence>
<dbReference type="GO" id="GO:0003677">
    <property type="term" value="F:DNA binding"/>
    <property type="evidence" value="ECO:0007669"/>
    <property type="project" value="UniProtKB-UniRule"/>
</dbReference>
<dbReference type="Gene3D" id="1.10.357.10">
    <property type="entry name" value="Tetracycline Repressor, domain 2"/>
    <property type="match status" value="1"/>
</dbReference>
<dbReference type="Pfam" id="PF00440">
    <property type="entry name" value="TetR_N"/>
    <property type="match status" value="1"/>
</dbReference>
<proteinExistence type="predicted"/>
<evidence type="ECO:0000256" key="1">
    <source>
        <dbReference type="ARBA" id="ARBA00023125"/>
    </source>
</evidence>
<feature type="region of interest" description="Disordered" evidence="3">
    <location>
        <begin position="1"/>
        <end position="33"/>
    </location>
</feature>
<keyword evidence="1 2" id="KW-0238">DNA-binding</keyword>
<gene>
    <name evidence="5" type="ORF">FBZ83_10128</name>
</gene>
<feature type="domain" description="HTH tetR-type" evidence="4">
    <location>
        <begin position="34"/>
        <end position="94"/>
    </location>
</feature>
<name>A0A560CQN3_AZOBR</name>
<comment type="caution">
    <text evidence="5">The sequence shown here is derived from an EMBL/GenBank/DDBJ whole genome shotgun (WGS) entry which is preliminary data.</text>
</comment>
<feature type="DNA-binding region" description="H-T-H motif" evidence="2">
    <location>
        <begin position="57"/>
        <end position="76"/>
    </location>
</feature>
<evidence type="ECO:0000259" key="4">
    <source>
        <dbReference type="PROSITE" id="PS50977"/>
    </source>
</evidence>
<evidence type="ECO:0000256" key="3">
    <source>
        <dbReference type="SAM" id="MobiDB-lite"/>
    </source>
</evidence>
<dbReference type="RefSeq" id="WP_145680554.1">
    <property type="nucleotide sequence ID" value="NZ_VITH01000001.1"/>
</dbReference>
<feature type="region of interest" description="Disordered" evidence="3">
    <location>
        <begin position="216"/>
        <end position="249"/>
    </location>
</feature>
<dbReference type="EMBL" id="VITH01000001">
    <property type="protein sequence ID" value="TWA87166.1"/>
    <property type="molecule type" value="Genomic_DNA"/>
</dbReference>
<evidence type="ECO:0000313" key="5">
    <source>
        <dbReference type="EMBL" id="TWA87166.1"/>
    </source>
</evidence>
<sequence length="249" mass="26439">MDDTADTRWKTDPEAPDAAESAAAESATAGGGADDLDRRVAAAAMRLAAGQGWRNTGLLAIARAAGVPPDVFYRRFPNRSDTLAAVSRIADTAVLADDAPAGPDESARDRLFDVMMRRYDALLPYREGLRSVVRDLRREPLTALAFSRHFGRSMAWMLRAAGVEADRTGGALLVAGLGAVQARVMRVFLEDDSADLSRTMAALDSELRRAERWAGALSRRSGRASPTEAQAAPQSAGEPAREPGSASAG</sequence>
<feature type="compositionally biased region" description="Low complexity" evidence="3">
    <location>
        <begin position="16"/>
        <end position="28"/>
    </location>
</feature>
<dbReference type="InterPro" id="IPR009057">
    <property type="entry name" value="Homeodomain-like_sf"/>
</dbReference>
<dbReference type="InterPro" id="IPR001647">
    <property type="entry name" value="HTH_TetR"/>
</dbReference>
<organism evidence="5 6">
    <name type="scientific">Azospirillum brasilense</name>
    <dbReference type="NCBI Taxonomy" id="192"/>
    <lineage>
        <taxon>Bacteria</taxon>
        <taxon>Pseudomonadati</taxon>
        <taxon>Pseudomonadota</taxon>
        <taxon>Alphaproteobacteria</taxon>
        <taxon>Rhodospirillales</taxon>
        <taxon>Azospirillaceae</taxon>
        <taxon>Azospirillum</taxon>
    </lineage>
</organism>
<feature type="compositionally biased region" description="Basic and acidic residues" evidence="3">
    <location>
        <begin position="1"/>
        <end position="13"/>
    </location>
</feature>